<dbReference type="InterPro" id="IPR036237">
    <property type="entry name" value="Xyl_isomerase-like_sf"/>
</dbReference>
<protein>
    <recommendedName>
        <fullName evidence="1">Xylose isomerase-like TIM barrel domain-containing protein</fullName>
    </recommendedName>
</protein>
<dbReference type="Gene3D" id="3.20.20.150">
    <property type="entry name" value="Divalent-metal-dependent TIM barrel enzymes"/>
    <property type="match status" value="1"/>
</dbReference>
<dbReference type="Pfam" id="PF01261">
    <property type="entry name" value="AP_endonuc_2"/>
    <property type="match status" value="1"/>
</dbReference>
<dbReference type="PANTHER" id="PTHR12110">
    <property type="entry name" value="HYDROXYPYRUVATE ISOMERASE"/>
    <property type="match status" value="1"/>
</dbReference>
<accession>A0ABZ2EM26</accession>
<evidence type="ECO:0000313" key="3">
    <source>
        <dbReference type="Proteomes" id="UP001321305"/>
    </source>
</evidence>
<dbReference type="Proteomes" id="UP001321305">
    <property type="component" value="Chromosome"/>
</dbReference>
<gene>
    <name evidence="2" type="ORF">PIECOFPK_02132</name>
</gene>
<dbReference type="PANTHER" id="PTHR12110:SF53">
    <property type="entry name" value="BLR5974 PROTEIN"/>
    <property type="match status" value="1"/>
</dbReference>
<organism evidence="2 3">
    <name type="scientific">Mycovorax composti</name>
    <dbReference type="NCBI Taxonomy" id="2962693"/>
    <lineage>
        <taxon>Bacteria</taxon>
        <taxon>Pseudomonadati</taxon>
        <taxon>Bacteroidota</taxon>
        <taxon>Chitinophagia</taxon>
        <taxon>Chitinophagales</taxon>
        <taxon>Chitinophagaceae</taxon>
        <taxon>Mycovorax</taxon>
    </lineage>
</organism>
<dbReference type="EMBL" id="CP144143">
    <property type="protein sequence ID" value="WWC84396.1"/>
    <property type="molecule type" value="Genomic_DNA"/>
</dbReference>
<evidence type="ECO:0000259" key="1">
    <source>
        <dbReference type="Pfam" id="PF01261"/>
    </source>
</evidence>
<name>A0ABZ2EM26_9BACT</name>
<reference evidence="3" key="1">
    <citation type="submission" date="2024-01" db="EMBL/GenBank/DDBJ databases">
        <title>Mycovorax composti gen. nov. sp. nov., a member of the family Chitinophagaceae isolated from button mushroom compost.</title>
        <authorList>
            <person name="Thai M."/>
            <person name="Bell T.L."/>
            <person name="Kertesz M.A."/>
        </authorList>
    </citation>
    <scope>NUCLEOTIDE SEQUENCE [LARGE SCALE GENOMIC DNA]</scope>
    <source>
        <strain evidence="3">C216</strain>
    </source>
</reference>
<dbReference type="InterPro" id="IPR013022">
    <property type="entry name" value="Xyl_isomerase-like_TIM-brl"/>
</dbReference>
<dbReference type="InterPro" id="IPR050312">
    <property type="entry name" value="IolE/XylAMocC-like"/>
</dbReference>
<dbReference type="SUPFAM" id="SSF51658">
    <property type="entry name" value="Xylose isomerase-like"/>
    <property type="match status" value="1"/>
</dbReference>
<evidence type="ECO:0000313" key="2">
    <source>
        <dbReference type="EMBL" id="WWC84396.1"/>
    </source>
</evidence>
<keyword evidence="3" id="KW-1185">Reference proteome</keyword>
<feature type="domain" description="Xylose isomerase-like TIM barrel" evidence="1">
    <location>
        <begin position="36"/>
        <end position="272"/>
    </location>
</feature>
<proteinExistence type="predicted"/>
<sequence length="278" mass="31746">MMLSVMPYIKAQQDRYKIGVIDLMLLKRQKLSAIPLAKELNADGLEVDMGGLGNRPTFDNKLLIDSVRERFLQAAKDNNVEIFCLAMTGYYAQSFCGREAFEKSIEDCIRTMKLMNVKLAFLPMGVQCDMKKNPSVRNAVVSRLRWVGAMAAKAGVVVAIETSLSAKEEKKLLREIHNPAIKICFNFSNAIKEGRDLDKELRTLGKKNIAMIHATNKDSVWLQYDPEIDLYRIKKTLDRMKWKGWLVVERSRDATQPSNVRYNYGANVAYLKKIFQPE</sequence>